<comment type="similarity">
    <text evidence="1">Belongs to the CCDC39 family.</text>
</comment>
<keyword evidence="8" id="KW-1185">Reference proteome</keyword>
<dbReference type="InterPro" id="IPR033290">
    <property type="entry name" value="CCDC39"/>
</dbReference>
<reference evidence="7" key="3">
    <citation type="submission" date="2025-09" db="UniProtKB">
        <authorList>
            <consortium name="Ensembl"/>
        </authorList>
    </citation>
    <scope>IDENTIFICATION</scope>
</reference>
<dbReference type="PANTHER" id="PTHR18962">
    <property type="entry name" value="COILED-COIL DOMAIN-CONTAINING PROTEIN 39"/>
    <property type="match status" value="1"/>
</dbReference>
<feature type="coiled-coil region" evidence="5">
    <location>
        <begin position="277"/>
        <end position="336"/>
    </location>
</feature>
<dbReference type="GO" id="GO:0060287">
    <property type="term" value="P:epithelial cilium movement involved in determination of left/right asymmetry"/>
    <property type="evidence" value="ECO:0007669"/>
    <property type="project" value="TreeGrafter"/>
</dbReference>
<reference evidence="7" key="1">
    <citation type="submission" date="2018-09" db="EMBL/GenBank/DDBJ databases">
        <title>Common duck and Muscovy duck high density SNP chip.</title>
        <authorList>
            <person name="Vignal A."/>
            <person name="Thebault N."/>
            <person name="Warren W.C."/>
        </authorList>
    </citation>
    <scope>NUCLEOTIDE SEQUENCE [LARGE SCALE GENOMIC DNA]</scope>
</reference>
<feature type="region of interest" description="Disordered" evidence="6">
    <location>
        <begin position="955"/>
        <end position="983"/>
    </location>
</feature>
<dbReference type="Pfam" id="PF24161">
    <property type="entry name" value="CCDC39"/>
    <property type="match status" value="2"/>
</dbReference>
<evidence type="ECO:0000256" key="5">
    <source>
        <dbReference type="SAM" id="Coils"/>
    </source>
</evidence>
<dbReference type="GO" id="GO:0005930">
    <property type="term" value="C:axoneme"/>
    <property type="evidence" value="ECO:0007669"/>
    <property type="project" value="InterPro"/>
</dbReference>
<reference evidence="7" key="2">
    <citation type="submission" date="2025-08" db="UniProtKB">
        <authorList>
            <consortium name="Ensembl"/>
        </authorList>
    </citation>
    <scope>IDENTIFICATION</scope>
</reference>
<feature type="coiled-coil region" evidence="5">
    <location>
        <begin position="492"/>
        <end position="545"/>
    </location>
</feature>
<evidence type="ECO:0000256" key="4">
    <source>
        <dbReference type="ARBA" id="ARBA00045182"/>
    </source>
</evidence>
<dbReference type="GO" id="GO:0060285">
    <property type="term" value="P:cilium-dependent cell motility"/>
    <property type="evidence" value="ECO:0007669"/>
    <property type="project" value="TreeGrafter"/>
</dbReference>
<feature type="compositionally biased region" description="Low complexity" evidence="6">
    <location>
        <begin position="957"/>
        <end position="975"/>
    </location>
</feature>
<feature type="region of interest" description="Disordered" evidence="6">
    <location>
        <begin position="1"/>
        <end position="86"/>
    </location>
</feature>
<evidence type="ECO:0000313" key="7">
    <source>
        <dbReference type="Ensembl" id="ENSCMMP00000006382.1"/>
    </source>
</evidence>
<evidence type="ECO:0000256" key="3">
    <source>
        <dbReference type="ARBA" id="ARBA00023054"/>
    </source>
</evidence>
<evidence type="ECO:0000313" key="8">
    <source>
        <dbReference type="Proteomes" id="UP000694556"/>
    </source>
</evidence>
<feature type="coiled-coil region" evidence="5">
    <location>
        <begin position="698"/>
        <end position="857"/>
    </location>
</feature>
<dbReference type="GO" id="GO:0036159">
    <property type="term" value="P:inner dynein arm assembly"/>
    <property type="evidence" value="ECO:0007669"/>
    <property type="project" value="InterPro"/>
</dbReference>
<feature type="compositionally biased region" description="Gly residues" evidence="6">
    <location>
        <begin position="49"/>
        <end position="60"/>
    </location>
</feature>
<dbReference type="GO" id="GO:0005576">
    <property type="term" value="C:extracellular region"/>
    <property type="evidence" value="ECO:0007669"/>
    <property type="project" value="GOC"/>
</dbReference>
<dbReference type="Gene3D" id="1.10.287.1490">
    <property type="match status" value="1"/>
</dbReference>
<organism evidence="7 8">
    <name type="scientific">Cairina moschata</name>
    <name type="common">Muscovy duck</name>
    <dbReference type="NCBI Taxonomy" id="8855"/>
    <lineage>
        <taxon>Eukaryota</taxon>
        <taxon>Metazoa</taxon>
        <taxon>Chordata</taxon>
        <taxon>Craniata</taxon>
        <taxon>Vertebrata</taxon>
        <taxon>Euteleostomi</taxon>
        <taxon>Archelosauria</taxon>
        <taxon>Archosauria</taxon>
        <taxon>Dinosauria</taxon>
        <taxon>Saurischia</taxon>
        <taxon>Theropoda</taxon>
        <taxon>Coelurosauria</taxon>
        <taxon>Aves</taxon>
        <taxon>Neognathae</taxon>
        <taxon>Galloanserae</taxon>
        <taxon>Anseriformes</taxon>
        <taxon>Anatidae</taxon>
        <taxon>Anatinae</taxon>
        <taxon>Cairina</taxon>
    </lineage>
</organism>
<accession>A0A8C3BIT2</accession>
<feature type="region of interest" description="Disordered" evidence="6">
    <location>
        <begin position="907"/>
        <end position="942"/>
    </location>
</feature>
<feature type="compositionally biased region" description="Basic and acidic residues" evidence="6">
    <location>
        <begin position="36"/>
        <end position="45"/>
    </location>
</feature>
<proteinExistence type="inferred from homology"/>
<name>A0A8C3BIT2_CAIMO</name>
<protein>
    <recommendedName>
        <fullName evidence="2">Coiled-coil domain-containing protein 39</fullName>
    </recommendedName>
</protein>
<evidence type="ECO:0000256" key="2">
    <source>
        <dbReference type="ARBA" id="ARBA00016725"/>
    </source>
</evidence>
<sequence length="983" mass="112878">MLSPSQLRRGPAATTRGRRASATPPPAVAPCGAVCRAEDPPERCRQPPGQGGLGWAGAGRGGRRLPARPPPFRSVTGAPPLPRRPSAPLLAAMESTGSSSAASVLAELQWDDGYAVPMASAENKALEDELQKMQKEKMNLQNQLTDYEERIEAMTSHLKNVKQEFTFTQSLYKARENEIETEQHFKAIAEREYGHLKNEIKQMEDEIVALREKKNSQENTINKTTKKLESLKQQMNCDEELLEKWIKESNRKYDDADAIQKYAKKDEGKIGALTLQVEKLTTQANQKRRALDNERTETITAQIELDKTAEDFRRVHQERQEVIRQWENAIQQMQKRDQQINHCALLITEIKQEMRKKTSVLKEKTSFLMNETNNNKEYEKKISSAKQEATSLRKEYQAQDTYRVQLEEELDILKSNVDRTASDLESLRIQVTNLKKEIQKKKARLSILKERNAGLSNKLKLVTEKTLNSEDNALRMEEMLKEEEKTVKDFYIQQVQRRLSRLEGEVNTEEKQVLETKIAELKKTLEEKKNTCDVLHAQHKKLQSDVQLIKRAMEKTGEEANGLMSKINELNLFNEKSDQELIKAKAIKQEMMIEDNLLKLELKRLQDTLCNKTEKVLTLEKQKLEINKAIAERTEEIKVHKAMLDSQIRLVDQERQRISAEFQDRLSKIDKLRCRYEVLTVVMMPPEGEEEKTQTYYVIKAAQEKEALQREGDDLDAKICKAENEIVALENTLRILNNCNSNYRNSFKEVTETSEEYEEKLKLEEEKRAADEKYRYKRRQIKELQENLQSMEKNLDILLKQEALLQEQKKEKQAVILQLNKDIEEQKPKLERVIKQCSRLSREIQSLKKTKTETQEERDIDLRALKNFNKTINKVLADVLEANPDLTTSFQKYFQQFNLELPTIASVGGSQSSRSPSTQSLQSSLASSRSSRSTSSGSSQTSLLKVIDLSLSVDTPAEAAAASSQPSSRSSNSDSYNHERSPK</sequence>
<dbReference type="AlphaFoldDB" id="A0A8C3BIT2"/>
<dbReference type="Proteomes" id="UP000694556">
    <property type="component" value="Chromosome 9"/>
</dbReference>
<keyword evidence="3 5" id="KW-0175">Coiled coil</keyword>
<feature type="coiled-coil region" evidence="5">
    <location>
        <begin position="116"/>
        <end position="248"/>
    </location>
</feature>
<feature type="coiled-coil region" evidence="5">
    <location>
        <begin position="368"/>
        <end position="465"/>
    </location>
</feature>
<dbReference type="Ensembl" id="ENSCMMT00000007092.1">
    <property type="protein sequence ID" value="ENSCMMP00000006382.1"/>
    <property type="gene ID" value="ENSCMMG00000004054.1"/>
</dbReference>
<evidence type="ECO:0000256" key="1">
    <source>
        <dbReference type="ARBA" id="ARBA00005805"/>
    </source>
</evidence>
<comment type="function">
    <text evidence="4">Required for assembly of dynein regulatory complex (DRC) and inner dynein arm (IDA) complexes, which are responsible for ciliary beat regulation, thereby playing a central role in motility in cilia and flagella. Probably acts together with CCDC40 to form a molecular ruler that determines the 96 nanometer (nm) repeat length and arrangements of components in cilia and flagella. Not required for outer dynein arm complexes assembly.</text>
</comment>
<evidence type="ECO:0000256" key="6">
    <source>
        <dbReference type="SAM" id="MobiDB-lite"/>
    </source>
</evidence>
<dbReference type="PANTHER" id="PTHR18962:SF0">
    <property type="entry name" value="COILED-COIL DOMAIN-CONTAINING PROTEIN 39"/>
    <property type="match status" value="1"/>
</dbReference>